<dbReference type="Gene3D" id="3.30.70.2970">
    <property type="entry name" value="Protein of unknown function (DUF541), domain 2"/>
    <property type="match status" value="1"/>
</dbReference>
<evidence type="ECO:0000313" key="1">
    <source>
        <dbReference type="EMBL" id="AFV90271.1"/>
    </source>
</evidence>
<dbReference type="STRING" id="1171373.PACID_24950"/>
<organism evidence="1 2">
    <name type="scientific">Acidipropionibacterium acidipropionici (strain ATCC 4875 / DSM 20272 / JCM 6432 / NBRC 12425 / NCIMB 8070 / 4)</name>
    <name type="common">Propionibacterium acidipropionici</name>
    <dbReference type="NCBI Taxonomy" id="1171373"/>
    <lineage>
        <taxon>Bacteria</taxon>
        <taxon>Bacillati</taxon>
        <taxon>Actinomycetota</taxon>
        <taxon>Actinomycetes</taxon>
        <taxon>Propionibacteriales</taxon>
        <taxon>Propionibacteriaceae</taxon>
        <taxon>Acidipropionibacterium</taxon>
    </lineage>
</organism>
<dbReference type="eggNOG" id="COG3471">
    <property type="taxonomic scope" value="Bacteria"/>
</dbReference>
<accession>K7RV41</accession>
<dbReference type="Pfam" id="PF04402">
    <property type="entry name" value="SIMPL"/>
    <property type="match status" value="1"/>
</dbReference>
<gene>
    <name evidence="1" type="ordered locus">PACID_24950</name>
</gene>
<dbReference type="PANTHER" id="PTHR34387">
    <property type="entry name" value="SLR1258 PROTEIN"/>
    <property type="match status" value="1"/>
</dbReference>
<dbReference type="PANTHER" id="PTHR34387:SF2">
    <property type="entry name" value="SLR1258 PROTEIN"/>
    <property type="match status" value="1"/>
</dbReference>
<dbReference type="Gene3D" id="3.30.110.170">
    <property type="entry name" value="Protein of unknown function (DUF541), domain 1"/>
    <property type="match status" value="1"/>
</dbReference>
<sequence>MGIGGSTGPASVAPDRLGHMLITVAGTFTLDLPAERGIVTLTSGAEGGDRGTVARQATSTTESLRHQLVELEENGAATWFSVGALTTRAWRPYNSDGTVMPIRYRTSSPITVKFADFPALSRWATTWAETAGLTVDDVTWALTEKTRDQMADEVLAGAVRDATHRAEVLARAAGLPAPRILAIADPGLLSEASGARSEIDDDYGHGVRMMSAMSRGGSEAVELSPADITVRESVHARFEA</sequence>
<dbReference type="GO" id="GO:0006974">
    <property type="term" value="P:DNA damage response"/>
    <property type="evidence" value="ECO:0007669"/>
    <property type="project" value="TreeGrafter"/>
</dbReference>
<proteinExistence type="predicted"/>
<name>K7RV41_ACIA4</name>
<dbReference type="PATRIC" id="fig|1171373.8.peg.2457"/>
<dbReference type="Proteomes" id="UP000000214">
    <property type="component" value="Chromosome"/>
</dbReference>
<dbReference type="InterPro" id="IPR052022">
    <property type="entry name" value="26kDa_periplasmic_antigen"/>
</dbReference>
<dbReference type="AlphaFoldDB" id="K7RV41"/>
<dbReference type="HOGENOM" id="CLU_075628_2_0_11"/>
<dbReference type="EMBL" id="CP003493">
    <property type="protein sequence ID" value="AFV90271.1"/>
    <property type="molecule type" value="Genomic_DNA"/>
</dbReference>
<evidence type="ECO:0000313" key="2">
    <source>
        <dbReference type="Proteomes" id="UP000000214"/>
    </source>
</evidence>
<reference evidence="1 2" key="1">
    <citation type="journal article" date="2012" name="BMC Genomics">
        <title>The genome sequence of Propionibacterium acidipropionici provides insights into its biotechnological and industrial potential.</title>
        <authorList>
            <person name="Parizzi L.P."/>
            <person name="Grassi M.C."/>
            <person name="Llerena L.A."/>
            <person name="Carazzolle M.F."/>
            <person name="Queiroz V.L."/>
            <person name="Lunardi I."/>
            <person name="Zeidler A.F."/>
            <person name="Teixeira P.J."/>
            <person name="Mieczkowski P."/>
            <person name="Rincones J."/>
            <person name="Pereira G.A."/>
        </authorList>
    </citation>
    <scope>NUCLEOTIDE SEQUENCE [LARGE SCALE GENOMIC DNA]</scope>
    <source>
        <strain evidence="2">ATCC 4875 / DSM 20272 / JCM 6432 / NBRC 12425 / NCIMB 8070</strain>
    </source>
</reference>
<dbReference type="KEGG" id="pbo:PACID_24950"/>
<dbReference type="InterPro" id="IPR007497">
    <property type="entry name" value="SIMPL/DUF541"/>
</dbReference>
<protein>
    <submittedName>
        <fullName evidence="1">LigA</fullName>
    </submittedName>
</protein>